<comment type="caution">
    <text evidence="1">The sequence shown here is derived from an EMBL/GenBank/DDBJ whole genome shotgun (WGS) entry which is preliminary data.</text>
</comment>
<proteinExistence type="predicted"/>
<reference evidence="1" key="1">
    <citation type="submission" date="2021-06" db="EMBL/GenBank/DDBJ databases">
        <authorList>
            <person name="Kallberg Y."/>
            <person name="Tangrot J."/>
            <person name="Rosling A."/>
        </authorList>
    </citation>
    <scope>NUCLEOTIDE SEQUENCE</scope>
    <source>
        <strain evidence="1">FL966</strain>
    </source>
</reference>
<name>A0A9N9IS62_9GLOM</name>
<dbReference type="Proteomes" id="UP000789759">
    <property type="component" value="Unassembled WGS sequence"/>
</dbReference>
<keyword evidence="2" id="KW-1185">Reference proteome</keyword>
<protein>
    <submittedName>
        <fullName evidence="1">9154_t:CDS:1</fullName>
    </submittedName>
</protein>
<evidence type="ECO:0000313" key="2">
    <source>
        <dbReference type="Proteomes" id="UP000789759"/>
    </source>
</evidence>
<feature type="non-terminal residue" evidence="1">
    <location>
        <position position="1"/>
    </location>
</feature>
<gene>
    <name evidence="1" type="ORF">CPELLU_LOCUS14396</name>
</gene>
<dbReference type="EMBL" id="CAJVQA010017005">
    <property type="protein sequence ID" value="CAG8746312.1"/>
    <property type="molecule type" value="Genomic_DNA"/>
</dbReference>
<evidence type="ECO:0000313" key="1">
    <source>
        <dbReference type="EMBL" id="CAG8746312.1"/>
    </source>
</evidence>
<accession>A0A9N9IS62</accession>
<sequence length="60" mass="7167">NLNQLTENKTDSWLDLFNKHHAEIENMHTNLFGLFVDNLENKFVSEENDDEQGDEQEREM</sequence>
<dbReference type="AlphaFoldDB" id="A0A9N9IS62"/>
<organism evidence="1 2">
    <name type="scientific">Cetraspora pellucida</name>
    <dbReference type="NCBI Taxonomy" id="1433469"/>
    <lineage>
        <taxon>Eukaryota</taxon>
        <taxon>Fungi</taxon>
        <taxon>Fungi incertae sedis</taxon>
        <taxon>Mucoromycota</taxon>
        <taxon>Glomeromycotina</taxon>
        <taxon>Glomeromycetes</taxon>
        <taxon>Diversisporales</taxon>
        <taxon>Gigasporaceae</taxon>
        <taxon>Cetraspora</taxon>
    </lineage>
</organism>